<name>A0AAF0QJV0_SOLVR</name>
<protein>
    <submittedName>
        <fullName evidence="1">Uncharacterized protein</fullName>
    </submittedName>
</protein>
<dbReference type="Proteomes" id="UP001234989">
    <property type="component" value="Chromosome 4"/>
</dbReference>
<dbReference type="AlphaFoldDB" id="A0AAF0QJV0"/>
<accession>A0AAF0QJV0</accession>
<sequence>MFWELTGLFRRSWASTLTLAQPPTHRLMISGSILFRSFRICCELVSKSLEDNGISLFLWHCVYNNNYHSSIQMALFEALYGRLFCSPVGLLESIEPRLHGTYLIQKAFEQLVIELPLCVIHGGRDEICAAGQA</sequence>
<keyword evidence="2" id="KW-1185">Reference proteome</keyword>
<evidence type="ECO:0000313" key="1">
    <source>
        <dbReference type="EMBL" id="WMV25139.1"/>
    </source>
</evidence>
<reference evidence="1" key="1">
    <citation type="submission" date="2023-08" db="EMBL/GenBank/DDBJ databases">
        <title>A de novo genome assembly of Solanum verrucosum Schlechtendal, a Mexican diploid species geographically isolated from the other diploid A-genome species in potato relatives.</title>
        <authorList>
            <person name="Hosaka K."/>
        </authorList>
    </citation>
    <scope>NUCLEOTIDE SEQUENCE</scope>
    <source>
        <tissue evidence="1">Young leaves</tissue>
    </source>
</reference>
<dbReference type="EMBL" id="CP133615">
    <property type="protein sequence ID" value="WMV25139.1"/>
    <property type="molecule type" value="Genomic_DNA"/>
</dbReference>
<gene>
    <name evidence="1" type="ORF">MTR67_018524</name>
</gene>
<organism evidence="1 2">
    <name type="scientific">Solanum verrucosum</name>
    <dbReference type="NCBI Taxonomy" id="315347"/>
    <lineage>
        <taxon>Eukaryota</taxon>
        <taxon>Viridiplantae</taxon>
        <taxon>Streptophyta</taxon>
        <taxon>Embryophyta</taxon>
        <taxon>Tracheophyta</taxon>
        <taxon>Spermatophyta</taxon>
        <taxon>Magnoliopsida</taxon>
        <taxon>eudicotyledons</taxon>
        <taxon>Gunneridae</taxon>
        <taxon>Pentapetalae</taxon>
        <taxon>asterids</taxon>
        <taxon>lamiids</taxon>
        <taxon>Solanales</taxon>
        <taxon>Solanaceae</taxon>
        <taxon>Solanoideae</taxon>
        <taxon>Solaneae</taxon>
        <taxon>Solanum</taxon>
    </lineage>
</organism>
<evidence type="ECO:0000313" key="2">
    <source>
        <dbReference type="Proteomes" id="UP001234989"/>
    </source>
</evidence>
<proteinExistence type="predicted"/>